<gene>
    <name evidence="1" type="ORF">C1E23_18515</name>
</gene>
<dbReference type="RefSeq" id="WP_130256982.1">
    <property type="nucleotide sequence ID" value="NZ_PPSX01000089.1"/>
</dbReference>
<reference evidence="1 2" key="1">
    <citation type="submission" date="2018-01" db="EMBL/GenBank/DDBJ databases">
        <title>Co-occurrence of chitin degradation, pigmentation and bioactivity in marine Pseudoalteromonas.</title>
        <authorList>
            <person name="Paulsen S."/>
            <person name="Gram L."/>
            <person name="Machado H."/>
        </authorList>
    </citation>
    <scope>NUCLEOTIDE SEQUENCE [LARGE SCALE GENOMIC DNA]</scope>
    <source>
        <strain evidence="1 2">S3898</strain>
    </source>
</reference>
<comment type="caution">
    <text evidence="1">The sequence shown here is derived from an EMBL/GenBank/DDBJ whole genome shotgun (WGS) entry which is preliminary data.</text>
</comment>
<dbReference type="AlphaFoldDB" id="A0A4Q7IHR9"/>
<accession>A0A4Q7IHR9</accession>
<dbReference type="Proteomes" id="UP000291338">
    <property type="component" value="Unassembled WGS sequence"/>
</dbReference>
<evidence type="ECO:0000313" key="1">
    <source>
        <dbReference type="EMBL" id="RZQ51603.1"/>
    </source>
</evidence>
<evidence type="ECO:0000313" key="2">
    <source>
        <dbReference type="Proteomes" id="UP000291338"/>
    </source>
</evidence>
<protein>
    <submittedName>
        <fullName evidence="1">Uncharacterized protein</fullName>
    </submittedName>
</protein>
<name>A0A4Q7IHR9_9GAMM</name>
<dbReference type="EMBL" id="PPSX01000089">
    <property type="protein sequence ID" value="RZQ51603.1"/>
    <property type="molecule type" value="Genomic_DNA"/>
</dbReference>
<organism evidence="1 2">
    <name type="scientific">Pseudoalteromonas phenolica</name>
    <dbReference type="NCBI Taxonomy" id="161398"/>
    <lineage>
        <taxon>Bacteria</taxon>
        <taxon>Pseudomonadati</taxon>
        <taxon>Pseudomonadota</taxon>
        <taxon>Gammaproteobacteria</taxon>
        <taxon>Alteromonadales</taxon>
        <taxon>Pseudoalteromonadaceae</taxon>
        <taxon>Pseudoalteromonas</taxon>
    </lineage>
</organism>
<sequence>MVANSHFQFSLQHQFFDALLDKFSELISAKSLIQLHNPNITMPNKSYSAMKACVYFGGRFYSFEGEGFKTSEAMLVYQNGEMYFGPFKQIKLLLREHNISADFIELASEQTVIPSFKKRKLSLVTAALLQQWFHFGPFGFHGEWLKEMPNYNMGYIERAVLYLDKSLAPNEWLLGYGLQTLIMPTSDATLSVSSLLSRLDICRPICILDAHTPFAYINDIAITQIFDSLESKLTKKFGNKEAFHQLIKEQGGLCNEQLLWLVDVFPNQQFQLHAFNLLNTIEKMITNSSSLGISSIELEDTHPFSLALITYYESLHKTLFQKNSDAIEFDGKYSPIKQSYPIEPLSPLREAYHLAKSYKLHNLEAVLKVSDKKSNNLHTNYILLDRDPSATSTEDLLSLQIIKNFY</sequence>
<proteinExistence type="predicted"/>